<dbReference type="Proteomes" id="UP000197424">
    <property type="component" value="Chromosome"/>
</dbReference>
<protein>
    <submittedName>
        <fullName evidence="2">Uncharacterized protein</fullName>
    </submittedName>
</protein>
<dbReference type="AlphaFoldDB" id="A0A248LLI6"/>
<proteinExistence type="predicted"/>
<gene>
    <name evidence="2" type="ORF">LHGZ1_2796</name>
</gene>
<dbReference type="EMBL" id="CP022115">
    <property type="protein sequence ID" value="ASJ25627.1"/>
    <property type="molecule type" value="Genomic_DNA"/>
</dbReference>
<evidence type="ECO:0000256" key="1">
    <source>
        <dbReference type="SAM" id="MobiDB-lite"/>
    </source>
</evidence>
<accession>A0A248LLI6</accession>
<evidence type="ECO:0000313" key="3">
    <source>
        <dbReference type="Proteomes" id="UP000197424"/>
    </source>
</evidence>
<evidence type="ECO:0000313" key="2">
    <source>
        <dbReference type="EMBL" id="ASJ25627.1"/>
    </source>
</evidence>
<reference evidence="3" key="1">
    <citation type="submission" date="2017-06" db="EMBL/GenBank/DDBJ databases">
        <title>Whole genome sequence of Laribacter hongkongensis LHGZ1.</title>
        <authorList>
            <person name="Chen D."/>
            <person name="Wu H."/>
            <person name="Chen J."/>
        </authorList>
    </citation>
    <scope>NUCLEOTIDE SEQUENCE [LARGE SCALE GENOMIC DNA]</scope>
    <source>
        <strain evidence="3">LHGZ1</strain>
    </source>
</reference>
<sequence length="40" mass="4361">MRDSPSTGQARADGHPAMKKCHVKDQKKAQPESPIARNST</sequence>
<feature type="region of interest" description="Disordered" evidence="1">
    <location>
        <begin position="1"/>
        <end position="40"/>
    </location>
</feature>
<name>A0A248LLI6_9NEIS</name>
<organism evidence="2 3">
    <name type="scientific">Laribacter hongkongensis</name>
    <dbReference type="NCBI Taxonomy" id="168471"/>
    <lineage>
        <taxon>Bacteria</taxon>
        <taxon>Pseudomonadati</taxon>
        <taxon>Pseudomonadota</taxon>
        <taxon>Betaproteobacteria</taxon>
        <taxon>Neisseriales</taxon>
        <taxon>Aquaspirillaceae</taxon>
        <taxon>Laribacter</taxon>
    </lineage>
</organism>